<proteinExistence type="predicted"/>
<dbReference type="NCBIfam" id="TIGR00696">
    <property type="entry name" value="wecG_tagA_cpsF"/>
    <property type="match status" value="1"/>
</dbReference>
<dbReference type="EMBL" id="RRUE01000002">
    <property type="protein sequence ID" value="RRN44002.1"/>
    <property type="molecule type" value="Genomic_DNA"/>
</dbReference>
<protein>
    <submittedName>
        <fullName evidence="3">Glycosyltransferase</fullName>
    </submittedName>
</protein>
<dbReference type="Proteomes" id="UP000270261">
    <property type="component" value="Unassembled WGS sequence"/>
</dbReference>
<dbReference type="PANTHER" id="PTHR34136:SF1">
    <property type="entry name" value="UDP-N-ACETYL-D-MANNOSAMINURONIC ACID TRANSFERASE"/>
    <property type="match status" value="1"/>
</dbReference>
<reference evidence="3 4" key="1">
    <citation type="submission" date="2018-11" db="EMBL/GenBank/DDBJ databases">
        <title>Genome sequencing of Lautropia sp. KCOM 2505 (= ChDC F240).</title>
        <authorList>
            <person name="Kook J.-K."/>
            <person name="Park S.-N."/>
            <person name="Lim Y.K."/>
        </authorList>
    </citation>
    <scope>NUCLEOTIDE SEQUENCE [LARGE SCALE GENOMIC DNA]</scope>
    <source>
        <strain evidence="3 4">KCOM 2505</strain>
    </source>
</reference>
<dbReference type="AlphaFoldDB" id="A0A426FMU3"/>
<dbReference type="Pfam" id="PF03808">
    <property type="entry name" value="Glyco_tran_WecG"/>
    <property type="match status" value="1"/>
</dbReference>
<accession>A0A426FMU3</accession>
<dbReference type="PANTHER" id="PTHR34136">
    <property type="match status" value="1"/>
</dbReference>
<keyword evidence="1" id="KW-0328">Glycosyltransferase</keyword>
<dbReference type="CDD" id="cd06533">
    <property type="entry name" value="Glyco_transf_WecG_TagA"/>
    <property type="match status" value="1"/>
</dbReference>
<name>A0A426FMU3_9BURK</name>
<evidence type="ECO:0000313" key="3">
    <source>
        <dbReference type="EMBL" id="RRN44002.1"/>
    </source>
</evidence>
<keyword evidence="2 3" id="KW-0808">Transferase</keyword>
<gene>
    <name evidence="3" type="ORF">EHV23_11505</name>
</gene>
<organism evidence="3 4">
    <name type="scientific">Lautropia dentalis</name>
    <dbReference type="NCBI Taxonomy" id="2490857"/>
    <lineage>
        <taxon>Bacteria</taxon>
        <taxon>Pseudomonadati</taxon>
        <taxon>Pseudomonadota</taxon>
        <taxon>Betaproteobacteria</taxon>
        <taxon>Burkholderiales</taxon>
        <taxon>Burkholderiaceae</taxon>
        <taxon>Lautropia</taxon>
    </lineage>
</organism>
<sequence length="332" mass="37261">MVARCVTFARPFQNGPGYERPSLLLSVWCVRTDGRRWAWPHTTRDKPTKTAMPSKLRTTRLFHQDVIIRPTDQVADHCIQLVEHCRHTGRRPALVFAMNPEKSMQSEHDPDIRQLLQQADLLIPDGVGTCIGARVLNGVRIRRVPGSELMPELCTRAEREGLSVYIYGASPESNALAVENMRAIWPRLRIVGASHGFMPPGELEDLARLHNPETAGTVAARIAAARPDIVFVGLGSPRQERWMAEIGVHLPVGLLQGVGGTIDVLSGTATRAPAFWQNMGLEWLYRLIENPRRWRRQLALPRYLGMLLRHRLSAQRLASSHGPRALRPARAH</sequence>
<evidence type="ECO:0000313" key="4">
    <source>
        <dbReference type="Proteomes" id="UP000270261"/>
    </source>
</evidence>
<comment type="caution">
    <text evidence="3">The sequence shown here is derived from an EMBL/GenBank/DDBJ whole genome shotgun (WGS) entry which is preliminary data.</text>
</comment>
<evidence type="ECO:0000256" key="1">
    <source>
        <dbReference type="ARBA" id="ARBA00022676"/>
    </source>
</evidence>
<dbReference type="GO" id="GO:0016758">
    <property type="term" value="F:hexosyltransferase activity"/>
    <property type="evidence" value="ECO:0007669"/>
    <property type="project" value="TreeGrafter"/>
</dbReference>
<dbReference type="InterPro" id="IPR004629">
    <property type="entry name" value="WecG_TagA_CpsF"/>
</dbReference>
<evidence type="ECO:0000256" key="2">
    <source>
        <dbReference type="ARBA" id="ARBA00022679"/>
    </source>
</evidence>
<keyword evidence="4" id="KW-1185">Reference proteome</keyword>